<dbReference type="Proteomes" id="UP000467488">
    <property type="component" value="Chromosome"/>
</dbReference>
<dbReference type="Pfam" id="PF11939">
    <property type="entry name" value="NiFe-hyd_HybE"/>
    <property type="match status" value="1"/>
</dbReference>
<proteinExistence type="inferred from homology"/>
<dbReference type="InterPro" id="IPR023994">
    <property type="entry name" value="NiFe-hyd_HybE"/>
</dbReference>
<accession>A0A8S0FLE7</accession>
<reference evidence="2 3" key="1">
    <citation type="submission" date="2020-01" db="EMBL/GenBank/DDBJ databases">
        <title>Dynamics of blaIMP-6 dissemination in carbapenem resistant Enterobacteriacea isolated from regional surveillance in Osaka, Japan.</title>
        <authorList>
            <person name="Abe R."/>
            <person name="Akeda Y."/>
            <person name="Sugawara Y."/>
            <person name="Yamamoto N."/>
            <person name="Tomono K."/>
            <person name="Takeuchi D."/>
            <person name="Kawahara R."/>
            <person name="Hamada S."/>
        </authorList>
    </citation>
    <scope>NUCLEOTIDE SEQUENCE [LARGE SCALE GENOMIC DNA]</scope>
    <source>
        <strain evidence="2 3">E300</strain>
    </source>
</reference>
<dbReference type="AlphaFoldDB" id="A0A8S0FLE7"/>
<dbReference type="EMBL" id="AP022360">
    <property type="protein sequence ID" value="BBU80928.1"/>
    <property type="molecule type" value="Genomic_DNA"/>
</dbReference>
<sequence length="83" mass="9084">MTEEIAGFQTSPKAQVQAAFEEIARRSMHDLSFLHPSMPVYVSDFTLFEVKHASVDGVCDHPVDAECSYLPRPGSTLAAAQSE</sequence>
<protein>
    <submittedName>
        <fullName evidence="2">Uncharacterized protein</fullName>
    </submittedName>
</protein>
<organism evidence="2 3">
    <name type="scientific">Escherichia coli</name>
    <dbReference type="NCBI Taxonomy" id="562"/>
    <lineage>
        <taxon>Bacteria</taxon>
        <taxon>Pseudomonadati</taxon>
        <taxon>Pseudomonadota</taxon>
        <taxon>Gammaproteobacteria</taxon>
        <taxon>Enterobacterales</taxon>
        <taxon>Enterobacteriaceae</taxon>
        <taxon>Escherichia</taxon>
    </lineage>
</organism>
<name>A0A8S0FLE7_ECOLX</name>
<gene>
    <name evidence="2" type="ORF">EIMP300_23280</name>
</gene>
<comment type="similarity">
    <text evidence="1">Belongs to the HupJ family.</text>
</comment>
<evidence type="ECO:0000313" key="2">
    <source>
        <dbReference type="EMBL" id="BBU80928.1"/>
    </source>
</evidence>
<evidence type="ECO:0000256" key="1">
    <source>
        <dbReference type="ARBA" id="ARBA00006532"/>
    </source>
</evidence>
<dbReference type="Gene3D" id="3.30.1460.40">
    <property type="entry name" value="[NiFe]-hydrogenase assembly chaperone, HybE"/>
    <property type="match status" value="1"/>
</dbReference>
<dbReference type="InterPro" id="IPR038530">
    <property type="entry name" value="NiFe-hyd_HybE_sf"/>
</dbReference>
<evidence type="ECO:0000313" key="3">
    <source>
        <dbReference type="Proteomes" id="UP000467488"/>
    </source>
</evidence>